<dbReference type="SUPFAM" id="SSF55681">
    <property type="entry name" value="Class II aaRS and biotin synthetases"/>
    <property type="match status" value="1"/>
</dbReference>
<dbReference type="InterPro" id="IPR003142">
    <property type="entry name" value="BPL_C"/>
</dbReference>
<evidence type="ECO:0000256" key="5">
    <source>
        <dbReference type="ARBA" id="ARBA00024227"/>
    </source>
</evidence>
<name>A0A2C9D3P4_9HYPH</name>
<sequence>MQPDIPALPDGFRSLFFETVTSTNELAKEGARAGEPTGLWVRAGRQESGRGRQGRQWVSPPGNLYASLLLVEPALPGTIGQLPLVVALAVHDAVSAILPPMLRPALEIKWPNDLLHDGAKLCGILIEGEKVAAGQAIVIGIGLNLRHHPQTAGYPATDLAALGCPVTPEEMFAHLARAMARRLAEWRSGGFAALREAWISRARGLGLPIRVRMPRAEFEGVFEALDSEGHLLLRLADGRLETVSAGDIFFATGGAGVTG</sequence>
<dbReference type="NCBIfam" id="TIGR00121">
    <property type="entry name" value="birA_ligase"/>
    <property type="match status" value="1"/>
</dbReference>
<keyword evidence="9" id="KW-1185">Reference proteome</keyword>
<evidence type="ECO:0000313" key="8">
    <source>
        <dbReference type="EMBL" id="SON54922.1"/>
    </source>
</evidence>
<dbReference type="OrthoDB" id="9807064at2"/>
<dbReference type="SUPFAM" id="SSF50037">
    <property type="entry name" value="C-terminal domain of transcriptional repressors"/>
    <property type="match status" value="1"/>
</dbReference>
<evidence type="ECO:0000256" key="2">
    <source>
        <dbReference type="ARBA" id="ARBA00022741"/>
    </source>
</evidence>
<dbReference type="PANTHER" id="PTHR12835:SF5">
    <property type="entry name" value="BIOTIN--PROTEIN LIGASE"/>
    <property type="match status" value="1"/>
</dbReference>
<keyword evidence="1" id="KW-0436">Ligase</keyword>
<dbReference type="InterPro" id="IPR008988">
    <property type="entry name" value="Transcriptional_repressor_C"/>
</dbReference>
<dbReference type="Proteomes" id="UP000223606">
    <property type="component" value="Chromosome 1"/>
</dbReference>
<dbReference type="InterPro" id="IPR004143">
    <property type="entry name" value="BPL_LPL_catalytic"/>
</dbReference>
<accession>A0A2C9D3P4</accession>
<evidence type="ECO:0000256" key="3">
    <source>
        <dbReference type="ARBA" id="ARBA00022840"/>
    </source>
</evidence>
<comment type="catalytic activity">
    <reaction evidence="6">
        <text>biotin + L-lysyl-[protein] + ATP = N(6)-biotinyl-L-lysyl-[protein] + AMP + diphosphate + H(+)</text>
        <dbReference type="Rhea" id="RHEA:11756"/>
        <dbReference type="Rhea" id="RHEA-COMP:9752"/>
        <dbReference type="Rhea" id="RHEA-COMP:10505"/>
        <dbReference type="ChEBI" id="CHEBI:15378"/>
        <dbReference type="ChEBI" id="CHEBI:29969"/>
        <dbReference type="ChEBI" id="CHEBI:30616"/>
        <dbReference type="ChEBI" id="CHEBI:33019"/>
        <dbReference type="ChEBI" id="CHEBI:57586"/>
        <dbReference type="ChEBI" id="CHEBI:83144"/>
        <dbReference type="ChEBI" id="CHEBI:456215"/>
        <dbReference type="EC" id="6.3.4.15"/>
    </reaction>
</comment>
<keyword evidence="4" id="KW-0092">Biotin</keyword>
<dbReference type="KEGG" id="hdi:HDIA_1381"/>
<dbReference type="InterPro" id="IPR004408">
    <property type="entry name" value="Biotin_CoA_COase_ligase"/>
</dbReference>
<organism evidence="8 9">
    <name type="scientific">Hartmannibacter diazotrophicus</name>
    <dbReference type="NCBI Taxonomy" id="1482074"/>
    <lineage>
        <taxon>Bacteria</taxon>
        <taxon>Pseudomonadati</taxon>
        <taxon>Pseudomonadota</taxon>
        <taxon>Alphaproteobacteria</taxon>
        <taxon>Hyphomicrobiales</taxon>
        <taxon>Pleomorphomonadaceae</taxon>
        <taxon>Hartmannibacter</taxon>
    </lineage>
</organism>
<keyword evidence="2" id="KW-0547">Nucleotide-binding</keyword>
<evidence type="ECO:0000256" key="6">
    <source>
        <dbReference type="ARBA" id="ARBA00047846"/>
    </source>
</evidence>
<dbReference type="EC" id="6.3.4.15" evidence="5"/>
<protein>
    <recommendedName>
        <fullName evidence="5">biotin--[biotin carboxyl-carrier protein] ligase</fullName>
        <ecNumber evidence="5">6.3.4.15</ecNumber>
    </recommendedName>
</protein>
<dbReference type="CDD" id="cd16442">
    <property type="entry name" value="BPL"/>
    <property type="match status" value="1"/>
</dbReference>
<gene>
    <name evidence="8" type="primary">birA_1</name>
    <name evidence="8" type="ORF">HDIA_1381</name>
</gene>
<dbReference type="GO" id="GO:0005524">
    <property type="term" value="F:ATP binding"/>
    <property type="evidence" value="ECO:0007669"/>
    <property type="project" value="UniProtKB-KW"/>
</dbReference>
<dbReference type="Pfam" id="PF03099">
    <property type="entry name" value="BPL_LplA_LipB"/>
    <property type="match status" value="1"/>
</dbReference>
<dbReference type="AlphaFoldDB" id="A0A2C9D3P4"/>
<evidence type="ECO:0000256" key="4">
    <source>
        <dbReference type="ARBA" id="ARBA00023267"/>
    </source>
</evidence>
<feature type="domain" description="BPL/LPL catalytic" evidence="7">
    <location>
        <begin position="6"/>
        <end position="187"/>
    </location>
</feature>
<dbReference type="InterPro" id="IPR045864">
    <property type="entry name" value="aa-tRNA-synth_II/BPL/LPL"/>
</dbReference>
<dbReference type="EMBL" id="LT960614">
    <property type="protein sequence ID" value="SON54922.1"/>
    <property type="molecule type" value="Genomic_DNA"/>
</dbReference>
<dbReference type="GO" id="GO:0005737">
    <property type="term" value="C:cytoplasm"/>
    <property type="evidence" value="ECO:0007669"/>
    <property type="project" value="TreeGrafter"/>
</dbReference>
<proteinExistence type="predicted"/>
<dbReference type="GO" id="GO:0004077">
    <property type="term" value="F:biotin--[biotin carboxyl-carrier protein] ligase activity"/>
    <property type="evidence" value="ECO:0007669"/>
    <property type="project" value="UniProtKB-EC"/>
</dbReference>
<dbReference type="PROSITE" id="PS51733">
    <property type="entry name" value="BPL_LPL_CATALYTIC"/>
    <property type="match status" value="1"/>
</dbReference>
<keyword evidence="3" id="KW-0067">ATP-binding</keyword>
<reference evidence="9" key="1">
    <citation type="submission" date="2017-09" db="EMBL/GenBank/DDBJ databases">
        <title>Genome sequence of Nannocystis excedens DSM 71.</title>
        <authorList>
            <person name="Blom J."/>
        </authorList>
    </citation>
    <scope>NUCLEOTIDE SEQUENCE [LARGE SCALE GENOMIC DNA]</scope>
    <source>
        <strain evidence="9">type strain: E19</strain>
    </source>
</reference>
<evidence type="ECO:0000313" key="9">
    <source>
        <dbReference type="Proteomes" id="UP000223606"/>
    </source>
</evidence>
<dbReference type="Gene3D" id="2.30.30.100">
    <property type="match status" value="1"/>
</dbReference>
<dbReference type="Pfam" id="PF02237">
    <property type="entry name" value="BPL_C"/>
    <property type="match status" value="1"/>
</dbReference>
<dbReference type="PANTHER" id="PTHR12835">
    <property type="entry name" value="BIOTIN PROTEIN LIGASE"/>
    <property type="match status" value="1"/>
</dbReference>
<evidence type="ECO:0000256" key="1">
    <source>
        <dbReference type="ARBA" id="ARBA00022598"/>
    </source>
</evidence>
<evidence type="ECO:0000259" key="7">
    <source>
        <dbReference type="PROSITE" id="PS51733"/>
    </source>
</evidence>
<dbReference type="RefSeq" id="WP_099555503.1">
    <property type="nucleotide sequence ID" value="NZ_LT960614.1"/>
</dbReference>
<dbReference type="Gene3D" id="3.30.930.10">
    <property type="entry name" value="Bira Bifunctional Protein, Domain 2"/>
    <property type="match status" value="1"/>
</dbReference>